<evidence type="ECO:0000313" key="3">
    <source>
        <dbReference type="Proteomes" id="UP000054683"/>
    </source>
</evidence>
<accession>A0A158G9P4</accession>
<protein>
    <submittedName>
        <fullName evidence="2">Baseplate assembly protein</fullName>
    </submittedName>
</protein>
<dbReference type="EMBL" id="FCOK02000011">
    <property type="protein sequence ID" value="SAL28868.1"/>
    <property type="molecule type" value="Genomic_DNA"/>
</dbReference>
<proteinExistence type="predicted"/>
<evidence type="ECO:0000313" key="2">
    <source>
        <dbReference type="EMBL" id="SAL28868.1"/>
    </source>
</evidence>
<reference evidence="2 3" key="1">
    <citation type="submission" date="2016-01" db="EMBL/GenBank/DDBJ databases">
        <authorList>
            <person name="Oliw E.H."/>
        </authorList>
    </citation>
    <scope>NUCLEOTIDE SEQUENCE [LARGE SCALE GENOMIC DNA]</scope>
    <source>
        <strain evidence="2">LMG 27134</strain>
    </source>
</reference>
<organism evidence="2 3">
    <name type="scientific">Caballeronia udeis</name>
    <dbReference type="NCBI Taxonomy" id="1232866"/>
    <lineage>
        <taxon>Bacteria</taxon>
        <taxon>Pseudomonadati</taxon>
        <taxon>Pseudomonadota</taxon>
        <taxon>Betaproteobacteria</taxon>
        <taxon>Burkholderiales</taxon>
        <taxon>Burkholderiaceae</taxon>
        <taxon>Caballeronia</taxon>
    </lineage>
</organism>
<dbReference type="RefSeq" id="WP_062084928.1">
    <property type="nucleotide sequence ID" value="NZ_FCOK02000011.1"/>
</dbReference>
<feature type="domain" description="IraD/Gp25-like" evidence="1">
    <location>
        <begin position="17"/>
        <end position="87"/>
    </location>
</feature>
<dbReference type="Gene3D" id="3.10.450.40">
    <property type="match status" value="1"/>
</dbReference>
<dbReference type="Pfam" id="PF04965">
    <property type="entry name" value="GPW_gp25"/>
    <property type="match status" value="1"/>
</dbReference>
<gene>
    <name evidence="2" type="ORF">AWB69_02259</name>
</gene>
<dbReference type="InterPro" id="IPR007048">
    <property type="entry name" value="IraD/Gp25-like"/>
</dbReference>
<dbReference type="OrthoDB" id="9802846at2"/>
<dbReference type="SUPFAM" id="SSF160719">
    <property type="entry name" value="gpW/gp25-like"/>
    <property type="match status" value="1"/>
</dbReference>
<sequence>MKGMNAKTGRATFGLSHLYQSIEKILTTPLGTRIARRDFGSELPDLVDAPNNLTTRVRLYAAVATALMQWEPRLRLTRVQLSTDVSETGAGVQVLDIEGTTTESGDQVSTRVQLTNGGAA</sequence>
<evidence type="ECO:0000259" key="1">
    <source>
        <dbReference type="Pfam" id="PF04965"/>
    </source>
</evidence>
<dbReference type="AlphaFoldDB" id="A0A158G9P4"/>
<name>A0A158G9P4_9BURK</name>
<dbReference type="Proteomes" id="UP000054683">
    <property type="component" value="Unassembled WGS sequence"/>
</dbReference>